<dbReference type="OrthoDB" id="5288718at2759"/>
<reference evidence="2 3" key="1">
    <citation type="submission" date="2020-11" db="EMBL/GenBank/DDBJ databases">
        <title>Kefir isolates.</title>
        <authorList>
            <person name="Marcisauskas S."/>
            <person name="Kim Y."/>
            <person name="Blasche S."/>
        </authorList>
    </citation>
    <scope>NUCLEOTIDE SEQUENCE [LARGE SCALE GENOMIC DNA]</scope>
    <source>
        <strain evidence="2 3">OG2</strain>
    </source>
</reference>
<dbReference type="InterPro" id="IPR043132">
    <property type="entry name" value="BCAT-like_C"/>
</dbReference>
<dbReference type="Pfam" id="PF01063">
    <property type="entry name" value="Aminotran_4"/>
    <property type="match status" value="1"/>
</dbReference>
<name>A0A9P6WFG4_MAUEX</name>
<comment type="caution">
    <text evidence="2">The sequence shown here is derived from an EMBL/GenBank/DDBJ whole genome shotgun (WGS) entry which is preliminary data.</text>
</comment>
<keyword evidence="3" id="KW-1185">Reference proteome</keyword>
<dbReference type="InterPro" id="IPR001544">
    <property type="entry name" value="Aminotrans_IV"/>
</dbReference>
<evidence type="ECO:0000313" key="3">
    <source>
        <dbReference type="Proteomes" id="UP000750334"/>
    </source>
</evidence>
<proteinExistence type="inferred from homology"/>
<dbReference type="SUPFAM" id="SSF56752">
    <property type="entry name" value="D-aminoacid aminotransferase-like PLP-dependent enzymes"/>
    <property type="match status" value="1"/>
</dbReference>
<evidence type="ECO:0000313" key="2">
    <source>
        <dbReference type="EMBL" id="KAG0672340.1"/>
    </source>
</evidence>
<dbReference type="PANTHER" id="PTHR42743:SF11">
    <property type="entry name" value="AMINODEOXYCHORISMATE LYASE"/>
    <property type="match status" value="1"/>
</dbReference>
<gene>
    <name evidence="2" type="ORF">C6P45_003024</name>
</gene>
<dbReference type="PANTHER" id="PTHR42743">
    <property type="entry name" value="AMINO-ACID AMINOTRANSFERASE"/>
    <property type="match status" value="1"/>
</dbReference>
<dbReference type="GO" id="GO:0003824">
    <property type="term" value="F:catalytic activity"/>
    <property type="evidence" value="ECO:0007669"/>
    <property type="project" value="InterPro"/>
</dbReference>
<comment type="similarity">
    <text evidence="1">Belongs to the class-IV pyridoxal-phosphate-dependent aminotransferase family.</text>
</comment>
<evidence type="ECO:0008006" key="4">
    <source>
        <dbReference type="Google" id="ProtNLM"/>
    </source>
</evidence>
<dbReference type="AlphaFoldDB" id="A0A9P6WFG4"/>
<protein>
    <recommendedName>
        <fullName evidence="4">Aminodeoxychorismate lyase</fullName>
    </recommendedName>
</protein>
<accession>A0A9P6WFG4</accession>
<organism evidence="2 3">
    <name type="scientific">Maudiozyma exigua</name>
    <name type="common">Yeast</name>
    <name type="synonym">Kazachstania exigua</name>
    <dbReference type="NCBI Taxonomy" id="34358"/>
    <lineage>
        <taxon>Eukaryota</taxon>
        <taxon>Fungi</taxon>
        <taxon>Dikarya</taxon>
        <taxon>Ascomycota</taxon>
        <taxon>Saccharomycotina</taxon>
        <taxon>Saccharomycetes</taxon>
        <taxon>Saccharomycetales</taxon>
        <taxon>Saccharomycetaceae</taxon>
        <taxon>Maudiozyma</taxon>
    </lineage>
</organism>
<sequence length="356" mass="41433">MPENTDEQLSYKVLATMRYDPWLTNIMPFKGKDSSFVSVQSNWDRYQLDDNDIGYNFPNTDNIQEIRSKTNFGEVVRRKKWAPQPYLIIDKDETFHSNSAEILLMKKFILGRCLFYKQHFQRMLFSAKALGLSDNLTAEKLENMLFKALTRVSVNSNSDRSWEYRKFLLHTLKTYKIRLCINNEGTLWFEKIKINGPTEYSPNHFMRNILGGLLDSTKPTWDIFIDDVPMVTSEFTTFKTTKRDHYNAARERMLLKVKEYRSSDKVDQAEILLFNDQNMIMEGSITNIAVKRTDPKGTKYVTPYLTSGCLCGIMRYYLLKKGHIEEGDIPKDSLKDGDVILIFNGVMGCIKGTIRM</sequence>
<dbReference type="EMBL" id="PUHR01000003">
    <property type="protein sequence ID" value="KAG0672340.1"/>
    <property type="molecule type" value="Genomic_DNA"/>
</dbReference>
<dbReference type="Proteomes" id="UP000750334">
    <property type="component" value="Unassembled WGS sequence"/>
</dbReference>
<dbReference type="Gene3D" id="3.20.10.10">
    <property type="entry name" value="D-amino Acid Aminotransferase, subunit A, domain 2"/>
    <property type="match status" value="1"/>
</dbReference>
<dbReference type="InterPro" id="IPR036038">
    <property type="entry name" value="Aminotransferase-like"/>
</dbReference>
<evidence type="ECO:0000256" key="1">
    <source>
        <dbReference type="ARBA" id="ARBA00009320"/>
    </source>
</evidence>
<dbReference type="GO" id="GO:0046394">
    <property type="term" value="P:carboxylic acid biosynthetic process"/>
    <property type="evidence" value="ECO:0007669"/>
    <property type="project" value="UniProtKB-ARBA"/>
</dbReference>
<dbReference type="InterPro" id="IPR050571">
    <property type="entry name" value="Class-IV_PLP-Dep_Aminotrnsfr"/>
</dbReference>